<keyword evidence="2" id="KW-0812">Transmembrane</keyword>
<evidence type="ECO:0000313" key="4">
    <source>
        <dbReference type="Proteomes" id="UP000196581"/>
    </source>
</evidence>
<accession>A0A1X6WVS2</accession>
<sequence>MRMRRLLEAERDELGEALSTHRTGVSGQALLLIAGMWAVVTVLFVLHPFMTQAGVIVNSAIIAVVCVVLLFVVLTAETLVVCEKGLAVGATIPLRPLFVIRYEQIVPGSLVPVTRAQRYAATTKPRGRSSSVRVDIGATQGIHFVGPEIQPATRPRTRTAPLTSTAPRAVDGRVIWFASTGKTPPSAVTAQIAQAARRRGLHALADATDAAPARELTKNPADRHSLLPGYPPVSPDFR</sequence>
<feature type="transmembrane region" description="Helical" evidence="2">
    <location>
        <begin position="29"/>
        <end position="49"/>
    </location>
</feature>
<evidence type="ECO:0000256" key="2">
    <source>
        <dbReference type="SAM" id="Phobius"/>
    </source>
</evidence>
<feature type="compositionally biased region" description="Pro residues" evidence="1">
    <location>
        <begin position="229"/>
        <end position="238"/>
    </location>
</feature>
<feature type="compositionally biased region" description="Basic and acidic residues" evidence="1">
    <location>
        <begin position="215"/>
        <end position="225"/>
    </location>
</feature>
<keyword evidence="2" id="KW-1133">Transmembrane helix</keyword>
<dbReference type="RefSeq" id="WP_143275779.1">
    <property type="nucleotide sequence ID" value="NZ_FWFF01000001.1"/>
</dbReference>
<evidence type="ECO:0008006" key="5">
    <source>
        <dbReference type="Google" id="ProtNLM"/>
    </source>
</evidence>
<dbReference type="AlphaFoldDB" id="A0A1X6WVS2"/>
<gene>
    <name evidence="3" type="ORF">FM105_01505</name>
</gene>
<feature type="transmembrane region" description="Helical" evidence="2">
    <location>
        <begin position="55"/>
        <end position="76"/>
    </location>
</feature>
<organism evidence="3 4">
    <name type="scientific">Brevibacterium yomogidense</name>
    <dbReference type="NCBI Taxonomy" id="946573"/>
    <lineage>
        <taxon>Bacteria</taxon>
        <taxon>Bacillati</taxon>
        <taxon>Actinomycetota</taxon>
        <taxon>Actinomycetes</taxon>
        <taxon>Micrococcales</taxon>
        <taxon>Brevibacteriaceae</taxon>
        <taxon>Brevibacterium</taxon>
    </lineage>
</organism>
<proteinExistence type="predicted"/>
<dbReference type="EMBL" id="FWFF01000001">
    <property type="protein sequence ID" value="SLM89558.1"/>
    <property type="molecule type" value="Genomic_DNA"/>
</dbReference>
<keyword evidence="2" id="KW-0472">Membrane</keyword>
<dbReference type="Proteomes" id="UP000196581">
    <property type="component" value="Unassembled WGS sequence"/>
</dbReference>
<evidence type="ECO:0000313" key="3">
    <source>
        <dbReference type="EMBL" id="SLM89558.1"/>
    </source>
</evidence>
<keyword evidence="4" id="KW-1185">Reference proteome</keyword>
<protein>
    <recommendedName>
        <fullName evidence="5">Integral membrane protein</fullName>
    </recommendedName>
</protein>
<name>A0A1X6WVS2_9MICO</name>
<reference evidence="4" key="1">
    <citation type="submission" date="2017-02" db="EMBL/GenBank/DDBJ databases">
        <authorList>
            <person name="Dridi B."/>
        </authorList>
    </citation>
    <scope>NUCLEOTIDE SEQUENCE [LARGE SCALE GENOMIC DNA]</scope>
    <source>
        <strain evidence="4">B Co 03.10</strain>
    </source>
</reference>
<feature type="region of interest" description="Disordered" evidence="1">
    <location>
        <begin position="205"/>
        <end position="238"/>
    </location>
</feature>
<evidence type="ECO:0000256" key="1">
    <source>
        <dbReference type="SAM" id="MobiDB-lite"/>
    </source>
</evidence>